<dbReference type="EMBL" id="WHOD01000043">
    <property type="protein sequence ID" value="NOU93150.1"/>
    <property type="molecule type" value="Genomic_DNA"/>
</dbReference>
<dbReference type="PANTHER" id="PTHR21240:SF28">
    <property type="entry name" value="ISO-OROTATE DECARBOXYLASE (EUROFUNG)"/>
    <property type="match status" value="1"/>
</dbReference>
<comment type="caution">
    <text evidence="3">The sequence shown here is derived from an EMBL/GenBank/DDBJ whole genome shotgun (WGS) entry which is preliminary data.</text>
</comment>
<dbReference type="SUPFAM" id="SSF51556">
    <property type="entry name" value="Metallo-dependent hydrolases"/>
    <property type="match status" value="1"/>
</dbReference>
<dbReference type="GO" id="GO:0019748">
    <property type="term" value="P:secondary metabolic process"/>
    <property type="evidence" value="ECO:0007669"/>
    <property type="project" value="TreeGrafter"/>
</dbReference>
<keyword evidence="1" id="KW-0456">Lyase</keyword>
<keyword evidence="4" id="KW-1185">Reference proteome</keyword>
<dbReference type="InterPro" id="IPR006680">
    <property type="entry name" value="Amidohydro-rel"/>
</dbReference>
<accession>A0A972GUP7</accession>
<evidence type="ECO:0000313" key="3">
    <source>
        <dbReference type="EMBL" id="NOU93150.1"/>
    </source>
</evidence>
<proteinExistence type="predicted"/>
<evidence type="ECO:0000259" key="2">
    <source>
        <dbReference type="Pfam" id="PF04909"/>
    </source>
</evidence>
<dbReference type="GO" id="GO:0005737">
    <property type="term" value="C:cytoplasm"/>
    <property type="evidence" value="ECO:0007669"/>
    <property type="project" value="TreeGrafter"/>
</dbReference>
<evidence type="ECO:0000313" key="4">
    <source>
        <dbReference type="Proteomes" id="UP000641588"/>
    </source>
</evidence>
<feature type="domain" description="Amidohydrolase-related" evidence="2">
    <location>
        <begin position="35"/>
        <end position="381"/>
    </location>
</feature>
<dbReference type="InterPro" id="IPR032465">
    <property type="entry name" value="ACMSD"/>
</dbReference>
<gene>
    <name evidence="3" type="ORF">GC093_07890</name>
</gene>
<sequence length="389" mass="44339">MRLQILPKQTRGDENMSLIEATANKTKERKGVGVIDCDIHHTYKDIKQLFPYLPRKYRERIELWGPNFGGGPGTMNGGNIGKRADSFPPGGGPAGSDLDFMVEQLLEPFDIRYGILTGEFIACTNTADTYYSAALCSAFNDYTIEHWLDKEPRFRGSIYLPIHDVAASVREIERLGSHPGMVQAYVPSGSHHPYGNKIFHPIYEACLKHGINFTMHVGAIGDGMNASATNVGYPSYYIEYRAARTQAYMAHMASFIFEGVFEIFPELQVAFIEGGVFWVAPYLWRLDQDWKALREQTPWVKKKPSEYFLTNMYIGSQPIEEAPNRQAFDTLFEAMHAKDKLLFCSDYPHWDFDSPKLVFPKMDKETTDNVFYYNAAKYYGLPMPDKTEE</sequence>
<dbReference type="Gene3D" id="3.20.20.140">
    <property type="entry name" value="Metal-dependent hydrolases"/>
    <property type="match status" value="1"/>
</dbReference>
<protein>
    <submittedName>
        <fullName evidence="3">Amidohydrolase family protein</fullName>
    </submittedName>
</protein>
<dbReference type="InterPro" id="IPR032466">
    <property type="entry name" value="Metal_Hydrolase"/>
</dbReference>
<reference evidence="3" key="1">
    <citation type="submission" date="2019-10" db="EMBL/GenBank/DDBJ databases">
        <title>Description of Paenibacillus glebae sp. nov.</title>
        <authorList>
            <person name="Carlier A."/>
            <person name="Qi S."/>
        </authorList>
    </citation>
    <scope>NUCLEOTIDE SEQUENCE</scope>
    <source>
        <strain evidence="3">LMG 31456</strain>
    </source>
</reference>
<organism evidence="3 4">
    <name type="scientific">Paenibacillus foliorum</name>
    <dbReference type="NCBI Taxonomy" id="2654974"/>
    <lineage>
        <taxon>Bacteria</taxon>
        <taxon>Bacillati</taxon>
        <taxon>Bacillota</taxon>
        <taxon>Bacilli</taxon>
        <taxon>Bacillales</taxon>
        <taxon>Paenibacillaceae</taxon>
        <taxon>Paenibacillus</taxon>
    </lineage>
</organism>
<name>A0A972GUP7_9BACL</name>
<evidence type="ECO:0000256" key="1">
    <source>
        <dbReference type="ARBA" id="ARBA00023239"/>
    </source>
</evidence>
<dbReference type="Proteomes" id="UP000641588">
    <property type="component" value="Unassembled WGS sequence"/>
</dbReference>
<dbReference type="GO" id="GO:0016787">
    <property type="term" value="F:hydrolase activity"/>
    <property type="evidence" value="ECO:0007669"/>
    <property type="project" value="InterPro"/>
</dbReference>
<dbReference type="AlphaFoldDB" id="A0A972GUP7"/>
<dbReference type="Pfam" id="PF04909">
    <property type="entry name" value="Amidohydro_2"/>
    <property type="match status" value="1"/>
</dbReference>
<dbReference type="PANTHER" id="PTHR21240">
    <property type="entry name" value="2-AMINO-3-CARBOXYLMUCONATE-6-SEMIALDEHYDE DECARBOXYLASE"/>
    <property type="match status" value="1"/>
</dbReference>
<dbReference type="GO" id="GO:0016831">
    <property type="term" value="F:carboxy-lyase activity"/>
    <property type="evidence" value="ECO:0007669"/>
    <property type="project" value="InterPro"/>
</dbReference>